<evidence type="ECO:0000313" key="2">
    <source>
        <dbReference type="EMBL" id="SMP36523.1"/>
    </source>
</evidence>
<proteinExistence type="predicted"/>
<protein>
    <recommendedName>
        <fullName evidence="4">DUF2764 family protein</fullName>
    </recommendedName>
</protein>
<reference evidence="2 3" key="1">
    <citation type="submission" date="2017-05" db="EMBL/GenBank/DDBJ databases">
        <authorList>
            <person name="Varghese N."/>
            <person name="Submissions S."/>
        </authorList>
    </citation>
    <scope>NUCLEOTIDE SEQUENCE [LARGE SCALE GENOMIC DNA]</scope>
    <source>
        <strain evidence="2 3">DSM 15949</strain>
    </source>
</reference>
<feature type="region of interest" description="Disordered" evidence="1">
    <location>
        <begin position="225"/>
        <end position="245"/>
    </location>
</feature>
<dbReference type="EMBL" id="FXTT01000007">
    <property type="protein sequence ID" value="SMP36523.1"/>
    <property type="molecule type" value="Genomic_DNA"/>
</dbReference>
<evidence type="ECO:0000256" key="1">
    <source>
        <dbReference type="SAM" id="MobiDB-lite"/>
    </source>
</evidence>
<keyword evidence="3" id="KW-1185">Reference proteome</keyword>
<evidence type="ECO:0000313" key="3">
    <source>
        <dbReference type="Proteomes" id="UP001157914"/>
    </source>
</evidence>
<dbReference type="RefSeq" id="WP_155192523.1">
    <property type="nucleotide sequence ID" value="NZ_BAAAEA010000005.1"/>
</dbReference>
<name>A0ABY1PKY6_9HYPH</name>
<gene>
    <name evidence="2" type="ORF">SAMN06265374_4168</name>
</gene>
<sequence>MSNPHQYIALVTSLPHLGVLFTRKEVPISQFRLKQRLGVLSPGHQKHLREMVEVTAWAGVAKYDSDASVISRAREVIADLAEYPDLQHLVAARMETRTLIAALRRRREGQETAGRISEWGYGRWLAFIKDNWMDPGFGLSHFLPWIAEADRFMRSGDHIAMERLALTEVMRELDHYGNHHEFDFEAVAIYVLRWVIVERWSRYNEADARERLQVLLEDALHANDTHTTHPASMSETPLPSEGAYS</sequence>
<comment type="caution">
    <text evidence="2">The sequence shown here is derived from an EMBL/GenBank/DDBJ whole genome shotgun (WGS) entry which is preliminary data.</text>
</comment>
<evidence type="ECO:0008006" key="4">
    <source>
        <dbReference type="Google" id="ProtNLM"/>
    </source>
</evidence>
<organism evidence="2 3">
    <name type="scientific">Roseibium denhamense</name>
    <dbReference type="NCBI Taxonomy" id="76305"/>
    <lineage>
        <taxon>Bacteria</taxon>
        <taxon>Pseudomonadati</taxon>
        <taxon>Pseudomonadota</taxon>
        <taxon>Alphaproteobacteria</taxon>
        <taxon>Hyphomicrobiales</taxon>
        <taxon>Stappiaceae</taxon>
        <taxon>Roseibium</taxon>
    </lineage>
</organism>
<dbReference type="Proteomes" id="UP001157914">
    <property type="component" value="Unassembled WGS sequence"/>
</dbReference>
<accession>A0ABY1PKY6</accession>
<feature type="compositionally biased region" description="Polar residues" evidence="1">
    <location>
        <begin position="228"/>
        <end position="237"/>
    </location>
</feature>